<sequence>MNDLLSWKNTSLKIDSKIDENAVLIEILKNKEISLRKDDSEYTLVNQEFYYIFEDEFINQSKNLNEIITKYAQKNYDKLCQVYMPDMKVFRDVEAISKDKNSYERIIKENRIDGDRRNFPISLNVLNEVLDNNNLKSILFIDILILFGLATTSIYNAEEVKAEFRIEDKCYRVELNILDSRPLYLYPIYDWIFNDEEYDESYNVKLQVVRQVIINKNDINNVDGILEDSKLAYKRIISKKTNEYFEQLNQLKDDFLILSQNENSSLRTLNLTFFAWLGYLGVELFKIIINYKGEDIISYLLFSKGAKKGIVLLMFIVGLCFIFIGYVLEIKSLEKTYKVIKGIYKDKILFETDLECENKFETTIKKPEVGTLQKLVFSIIFIALFVRFCQTFPW</sequence>
<accession>A0ABS6C3B2</accession>
<reference evidence="2 3" key="1">
    <citation type="submission" date="2021-06" db="EMBL/GenBank/DDBJ databases">
        <title>Clostridia strains as spoilage organisms.</title>
        <authorList>
            <person name="Wambui J."/>
            <person name="Stephan R."/>
            <person name="Stevens M.J.A."/>
        </authorList>
    </citation>
    <scope>NUCLEOTIDE SEQUENCE [LARGE SCALE GENOMIC DNA]</scope>
    <source>
        <strain evidence="2 3">CM013</strain>
    </source>
</reference>
<dbReference type="Proteomes" id="UP000740830">
    <property type="component" value="Unassembled WGS sequence"/>
</dbReference>
<feature type="transmembrane region" description="Helical" evidence="1">
    <location>
        <begin position="375"/>
        <end position="393"/>
    </location>
</feature>
<keyword evidence="1" id="KW-1133">Transmembrane helix</keyword>
<name>A0ABS6C3B2_9CLOT</name>
<gene>
    <name evidence="2" type="ORF">KPL27_07670</name>
</gene>
<dbReference type="RefSeq" id="WP_216131939.1">
    <property type="nucleotide sequence ID" value="NZ_JAHLDG010000010.1"/>
</dbReference>
<proteinExistence type="predicted"/>
<protein>
    <submittedName>
        <fullName evidence="2">Uncharacterized protein</fullName>
    </submittedName>
</protein>
<evidence type="ECO:0000313" key="3">
    <source>
        <dbReference type="Proteomes" id="UP000740830"/>
    </source>
</evidence>
<keyword evidence="3" id="KW-1185">Reference proteome</keyword>
<dbReference type="EMBL" id="JAHLDG010000010">
    <property type="protein sequence ID" value="MBU3219962.1"/>
    <property type="molecule type" value="Genomic_DNA"/>
</dbReference>
<evidence type="ECO:0000256" key="1">
    <source>
        <dbReference type="SAM" id="Phobius"/>
    </source>
</evidence>
<evidence type="ECO:0000313" key="2">
    <source>
        <dbReference type="EMBL" id="MBU3219962.1"/>
    </source>
</evidence>
<keyword evidence="1" id="KW-0812">Transmembrane</keyword>
<keyword evidence="1" id="KW-0472">Membrane</keyword>
<comment type="caution">
    <text evidence="2">The sequence shown here is derived from an EMBL/GenBank/DDBJ whole genome shotgun (WGS) entry which is preliminary data.</text>
</comment>
<organism evidence="2 3">
    <name type="scientific">Clostridium algidicarnis</name>
    <dbReference type="NCBI Taxonomy" id="37659"/>
    <lineage>
        <taxon>Bacteria</taxon>
        <taxon>Bacillati</taxon>
        <taxon>Bacillota</taxon>
        <taxon>Clostridia</taxon>
        <taxon>Eubacteriales</taxon>
        <taxon>Clostridiaceae</taxon>
        <taxon>Clostridium</taxon>
    </lineage>
</organism>
<feature type="transmembrane region" description="Helical" evidence="1">
    <location>
        <begin position="309"/>
        <end position="328"/>
    </location>
</feature>
<feature type="transmembrane region" description="Helical" evidence="1">
    <location>
        <begin position="269"/>
        <end position="289"/>
    </location>
</feature>